<dbReference type="InterPro" id="IPR036397">
    <property type="entry name" value="RNaseH_sf"/>
</dbReference>
<dbReference type="GO" id="GO:0003676">
    <property type="term" value="F:nucleic acid binding"/>
    <property type="evidence" value="ECO:0007669"/>
    <property type="project" value="InterPro"/>
</dbReference>
<dbReference type="Proteomes" id="UP000499080">
    <property type="component" value="Unassembled WGS sequence"/>
</dbReference>
<proteinExistence type="predicted"/>
<evidence type="ECO:0000313" key="1">
    <source>
        <dbReference type="EMBL" id="GBM61552.1"/>
    </source>
</evidence>
<organism evidence="1 2">
    <name type="scientific">Araneus ventricosus</name>
    <name type="common">Orbweaver spider</name>
    <name type="synonym">Epeira ventricosa</name>
    <dbReference type="NCBI Taxonomy" id="182803"/>
    <lineage>
        <taxon>Eukaryota</taxon>
        <taxon>Metazoa</taxon>
        <taxon>Ecdysozoa</taxon>
        <taxon>Arthropoda</taxon>
        <taxon>Chelicerata</taxon>
        <taxon>Arachnida</taxon>
        <taxon>Araneae</taxon>
        <taxon>Araneomorphae</taxon>
        <taxon>Entelegynae</taxon>
        <taxon>Araneoidea</taxon>
        <taxon>Araneidae</taxon>
        <taxon>Araneus</taxon>
    </lineage>
</organism>
<dbReference type="Gene3D" id="3.30.420.10">
    <property type="entry name" value="Ribonuclease H-like superfamily/Ribonuclease H"/>
    <property type="match status" value="1"/>
</dbReference>
<keyword evidence="2" id="KW-1185">Reference proteome</keyword>
<evidence type="ECO:0000313" key="2">
    <source>
        <dbReference type="Proteomes" id="UP000499080"/>
    </source>
</evidence>
<comment type="caution">
    <text evidence="1">The sequence shown here is derived from an EMBL/GenBank/DDBJ whole genome shotgun (WGS) entry which is preliminary data.</text>
</comment>
<sequence length="126" mass="14705">MFENGECFFQQDGAPSQEKSDMKGYSDIILVSRLFLKISIIAHRPCATDLNTESFSLRRYMAPKIYSSRTATINELRSLNVWECIQMTIVMINAVCSSIRRFYEQHLGDNSQQFKHFQYLKKSTFI</sequence>
<reference evidence="1 2" key="1">
    <citation type="journal article" date="2019" name="Sci. Rep.">
        <title>Orb-weaving spider Araneus ventricosus genome elucidates the spidroin gene catalogue.</title>
        <authorList>
            <person name="Kono N."/>
            <person name="Nakamura H."/>
            <person name="Ohtoshi R."/>
            <person name="Moran D.A.P."/>
            <person name="Shinohara A."/>
            <person name="Yoshida Y."/>
            <person name="Fujiwara M."/>
            <person name="Mori M."/>
            <person name="Tomita M."/>
            <person name="Arakawa K."/>
        </authorList>
    </citation>
    <scope>NUCLEOTIDE SEQUENCE [LARGE SCALE GENOMIC DNA]</scope>
</reference>
<gene>
    <name evidence="1" type="ORF">AVEN_129194_1</name>
</gene>
<accession>A0A4Y2H5I0</accession>
<dbReference type="EMBL" id="BGPR01001772">
    <property type="protein sequence ID" value="GBM61552.1"/>
    <property type="molecule type" value="Genomic_DNA"/>
</dbReference>
<name>A0A4Y2H5I0_ARAVE</name>
<dbReference type="AlphaFoldDB" id="A0A4Y2H5I0"/>
<protein>
    <submittedName>
        <fullName evidence="1">Uncharacterized protein</fullName>
    </submittedName>
</protein>